<dbReference type="AlphaFoldDB" id="A0A8C6QEF4"/>
<dbReference type="GO" id="GO:0005654">
    <property type="term" value="C:nucleoplasm"/>
    <property type="evidence" value="ECO:0007669"/>
    <property type="project" value="Ensembl"/>
</dbReference>
<feature type="compositionally biased region" description="Basic residues" evidence="1">
    <location>
        <begin position="355"/>
        <end position="364"/>
    </location>
</feature>
<accession>A0A8C6QEF4</accession>
<sequence>MSQGSQVHIFWGAPMGPLKMTVSQGATSLMSTADAWEKIQLLYSQHSLHLKAENEALKNLKDCEVLDAAGLQDLSGHFLTTCVNGAVQREDDFIYSSSETQNIKSRKRLSDMTDSVIEICGFEDRVQHLQEDYQKLHCENKKILDEQSKSQSNPCVQNFQIDSFQLDNKCAAILDLDCNTKQINVGTEHVPTEHQERQYWKCVSFDTKYEPESEGAVRKASKLKISTDTEFLSIMTSSQLAFLAQGKDTGQDYINKEAVNMEIDPTGSHGEVRQTEDNLMKPSDDFGEGAENGQSQVYSLELFSPVCPESKNNHVHTNPEEAPKENIRSQELFSNEESPPPNEISIEFTAKRSRTSKGISHHSKALSEVPQVSKKLKMDSNARESGKAMEQKIVSVLTDIKRITLIKNCDSKSLKYNCLAMVLAPCHVKEINIKSGPNSGSKVPLATIIVIDQSEIKKKVVLWRTAAFWALTVFLGDIILLTDVTVHEDQWIGETVLQSTFTSQLLNLGSYSCIQPEKYTSVVGNVLLQDLLAYVSSKHSYLKDLPERQPPKMTTIEFVELEQMQPDVLVHAILRVVDVTTVTEALYSYRGQKQKKVMLTVEQVQGQHYVLVLWGPGAAWHTQLQRRKGCIWEFKYLFVQRNCTLENLELHTTLWSSCECLFDDDKRAIKFKAKFQKSTPSFVKTSDLATHLKDKYSGVVLIKAKISELAFSVAAAQKIALNACSSLKSIFSSLPNIIYTGCVQCGLELATDENRIYRQCLSCLPVTKTRTYYRPAVMTIVDGGHNVCVHVGPKLMEQILLNISPDCLNRVIVPSSEVTYGMVAADLLHSLLAVTAEPCVLKIQSLFKLDENSFPLQQDFSLLDFCPDSCRMWSPGHLGIPRKV</sequence>
<dbReference type="InterPro" id="IPR053944">
    <property type="entry name" value="SHLD2_OB2"/>
</dbReference>
<dbReference type="GO" id="GO:2000042">
    <property type="term" value="P:negative regulation of double-strand break repair via homologous recombination"/>
    <property type="evidence" value="ECO:0007669"/>
    <property type="project" value="Ensembl"/>
</dbReference>
<keyword evidence="6" id="KW-1185">Reference proteome</keyword>
<evidence type="ECO:0000259" key="3">
    <source>
        <dbReference type="Pfam" id="PF21669"/>
    </source>
</evidence>
<evidence type="ECO:0000313" key="5">
    <source>
        <dbReference type="Ensembl" id="ENSNGAP00000002180.1"/>
    </source>
</evidence>
<dbReference type="Ensembl" id="ENSNGAT00000002353.1">
    <property type="protein sequence ID" value="ENSNGAP00000002180.1"/>
    <property type="gene ID" value="ENSNGAG00000001743.1"/>
</dbReference>
<dbReference type="GO" id="GO:0015629">
    <property type="term" value="C:actin cytoskeleton"/>
    <property type="evidence" value="ECO:0007669"/>
    <property type="project" value="Ensembl"/>
</dbReference>
<proteinExistence type="predicted"/>
<dbReference type="GO" id="GO:0035861">
    <property type="term" value="C:site of double-strand break"/>
    <property type="evidence" value="ECO:0007669"/>
    <property type="project" value="Ensembl"/>
</dbReference>
<name>A0A8C6QEF4_NANGA</name>
<gene>
    <name evidence="5" type="primary">Shld2</name>
</gene>
<evidence type="ECO:0000259" key="2">
    <source>
        <dbReference type="Pfam" id="PF15793"/>
    </source>
</evidence>
<dbReference type="Proteomes" id="UP000694381">
    <property type="component" value="Unassembled WGS sequence"/>
</dbReference>
<dbReference type="Pfam" id="PF21669">
    <property type="entry name" value="SHLD2_OB1"/>
    <property type="match status" value="1"/>
</dbReference>
<feature type="domain" description="Shieldin complex subunit 2 C-terminal" evidence="2">
    <location>
        <begin position="703"/>
        <end position="866"/>
    </location>
</feature>
<dbReference type="PANTHER" id="PTHR14495">
    <property type="entry name" value="SHIELDIN COMPLEX SUBUNIT 2"/>
    <property type="match status" value="1"/>
</dbReference>
<evidence type="ECO:0000259" key="4">
    <source>
        <dbReference type="Pfam" id="PF22779"/>
    </source>
</evidence>
<dbReference type="GeneTree" id="ENSGT00390000003133"/>
<dbReference type="GO" id="GO:2001034">
    <property type="term" value="P:positive regulation of double-strand break repair via nonhomologous end joining"/>
    <property type="evidence" value="ECO:0007669"/>
    <property type="project" value="Ensembl"/>
</dbReference>
<reference evidence="5" key="1">
    <citation type="submission" date="2025-08" db="UniProtKB">
        <authorList>
            <consortium name="Ensembl"/>
        </authorList>
    </citation>
    <scope>IDENTIFICATION</scope>
</reference>
<dbReference type="Pfam" id="PF22779">
    <property type="entry name" value="OB_SHLD2_2nd"/>
    <property type="match status" value="1"/>
</dbReference>
<feature type="region of interest" description="Disordered" evidence="1">
    <location>
        <begin position="355"/>
        <end position="384"/>
    </location>
</feature>
<dbReference type="GO" id="GO:0045830">
    <property type="term" value="P:positive regulation of isotype switching"/>
    <property type="evidence" value="ECO:0007669"/>
    <property type="project" value="Ensembl"/>
</dbReference>
<evidence type="ECO:0000256" key="1">
    <source>
        <dbReference type="SAM" id="MobiDB-lite"/>
    </source>
</evidence>
<dbReference type="InterPro" id="IPR031589">
    <property type="entry name" value="SHLD2_C"/>
</dbReference>
<protein>
    <submittedName>
        <fullName evidence="5">Shieldin complex subunit 2</fullName>
    </submittedName>
</protein>
<reference evidence="5" key="2">
    <citation type="submission" date="2025-09" db="UniProtKB">
        <authorList>
            <consortium name="Ensembl"/>
        </authorList>
    </citation>
    <scope>IDENTIFICATION</scope>
</reference>
<evidence type="ECO:0000313" key="6">
    <source>
        <dbReference type="Proteomes" id="UP000694381"/>
    </source>
</evidence>
<dbReference type="InterPro" id="IPR029715">
    <property type="entry name" value="FAM35A"/>
</dbReference>
<feature type="domain" description="Shieldin complex subunit 2 second OB fold" evidence="4">
    <location>
        <begin position="565"/>
        <end position="646"/>
    </location>
</feature>
<dbReference type="Pfam" id="PF15793">
    <property type="entry name" value="SHLD2_C"/>
    <property type="match status" value="1"/>
</dbReference>
<feature type="domain" description="Shieldin complex subunit 2 first OB fold" evidence="3">
    <location>
        <begin position="401"/>
        <end position="533"/>
    </location>
</feature>
<dbReference type="PANTHER" id="PTHR14495:SF2">
    <property type="entry name" value="SHIELDIN COMPLEX SUBUNIT 2"/>
    <property type="match status" value="1"/>
</dbReference>
<dbReference type="OMA" id="TVHEDQW"/>
<dbReference type="InterPro" id="IPR049507">
    <property type="entry name" value="SHLD2_OB1"/>
</dbReference>
<organism evidence="5 6">
    <name type="scientific">Nannospalax galili</name>
    <name type="common">Northern Israeli blind subterranean mole rat</name>
    <name type="synonym">Spalax galili</name>
    <dbReference type="NCBI Taxonomy" id="1026970"/>
    <lineage>
        <taxon>Eukaryota</taxon>
        <taxon>Metazoa</taxon>
        <taxon>Chordata</taxon>
        <taxon>Craniata</taxon>
        <taxon>Vertebrata</taxon>
        <taxon>Euteleostomi</taxon>
        <taxon>Mammalia</taxon>
        <taxon>Eutheria</taxon>
        <taxon>Euarchontoglires</taxon>
        <taxon>Glires</taxon>
        <taxon>Rodentia</taxon>
        <taxon>Myomorpha</taxon>
        <taxon>Muroidea</taxon>
        <taxon>Spalacidae</taxon>
        <taxon>Spalacinae</taxon>
        <taxon>Nannospalax</taxon>
    </lineage>
</organism>